<dbReference type="PANTHER" id="PTHR11524:SF26">
    <property type="entry name" value="RIBOSOME BIOGENESIS PROTEIN RLP7"/>
    <property type="match status" value="1"/>
</dbReference>
<dbReference type="GO" id="GO:0022625">
    <property type="term" value="C:cytosolic large ribosomal subunit"/>
    <property type="evidence" value="ECO:0007669"/>
    <property type="project" value="TreeGrafter"/>
</dbReference>
<dbReference type="SUPFAM" id="SSF55129">
    <property type="entry name" value="Ribosomal protein L30p/L7e"/>
    <property type="match status" value="1"/>
</dbReference>
<organism evidence="2 3">
    <name type="scientific">Candida oxycetoniae</name>
    <dbReference type="NCBI Taxonomy" id="497107"/>
    <lineage>
        <taxon>Eukaryota</taxon>
        <taxon>Fungi</taxon>
        <taxon>Dikarya</taxon>
        <taxon>Ascomycota</taxon>
        <taxon>Saccharomycotina</taxon>
        <taxon>Pichiomycetes</taxon>
        <taxon>Debaryomycetaceae</taxon>
        <taxon>Candida/Lodderomyces clade</taxon>
        <taxon>Candida</taxon>
    </lineage>
</organism>
<dbReference type="PANTHER" id="PTHR11524">
    <property type="entry name" value="60S RIBOSOMAL PROTEIN L7"/>
    <property type="match status" value="1"/>
</dbReference>
<dbReference type="AlphaFoldDB" id="A0AAI9SXP9"/>
<evidence type="ECO:0000256" key="1">
    <source>
        <dbReference type="SAM" id="Coils"/>
    </source>
</evidence>
<dbReference type="GO" id="GO:0003723">
    <property type="term" value="F:RNA binding"/>
    <property type="evidence" value="ECO:0007669"/>
    <property type="project" value="TreeGrafter"/>
</dbReference>
<dbReference type="InterPro" id="IPR039699">
    <property type="entry name" value="Ribosomal_uL30"/>
</dbReference>
<sequence>MAILNSNPEILLRKRKNADRKRLEKQEQIREKIAASKRLKLIQKKNKFIRAETLLSNHKSNEIERKRLKNVSKKLNKLNNEKNNQLGSKSEGQEEYRLLLLIRIPNHTKGLKIPKKAYQILQVLKLTESNTGVFVKASESTIRLLGLIAPFVIIGQPSIASIRKLFQKRARIKVSEVNEETNETVEKIVKLDNNQLVEDKFEDDGMICIEDLIHEIISMGDNFIKITSWLEPFKLSQPINGWGPQAKLARLVYNNDHKVSISLAQDYKLQEVEDIDKVIDSQN</sequence>
<reference evidence="2" key="1">
    <citation type="journal article" date="2022" name="DNA Res.">
        <title>Genome analysis of five recently described species of the CUG-Ser clade uncovers Candida theae as a new hybrid lineage with pathogenic potential in the Candida parapsilosis species complex.</title>
        <authorList>
            <person name="Mixao V."/>
            <person name="Del Olmo V."/>
            <person name="Hegedusova E."/>
            <person name="Saus E."/>
            <person name="Pryszcz L."/>
            <person name="Cillingova A."/>
            <person name="Nosek J."/>
            <person name="Gabaldon T."/>
        </authorList>
    </citation>
    <scope>NUCLEOTIDE SEQUENCE</scope>
    <source>
        <strain evidence="2">CBS 10844</strain>
    </source>
</reference>
<dbReference type="GeneID" id="73379808"/>
<dbReference type="GO" id="GO:0003735">
    <property type="term" value="F:structural constituent of ribosome"/>
    <property type="evidence" value="ECO:0007669"/>
    <property type="project" value="TreeGrafter"/>
</dbReference>
<name>A0AAI9SXP9_9ASCO</name>
<proteinExistence type="predicted"/>
<dbReference type="Proteomes" id="UP001202479">
    <property type="component" value="Unassembled WGS sequence"/>
</dbReference>
<accession>A0AAI9SXP9</accession>
<dbReference type="InterPro" id="IPR036919">
    <property type="entry name" value="Ribo_uL30_ferredoxin-like_sf"/>
</dbReference>
<dbReference type="EMBL" id="JAHUZD010000070">
    <property type="protein sequence ID" value="KAI3405026.2"/>
    <property type="molecule type" value="Genomic_DNA"/>
</dbReference>
<gene>
    <name evidence="2" type="ORF">KGF56_002191</name>
</gene>
<dbReference type="GO" id="GO:0000463">
    <property type="term" value="P:maturation of LSU-rRNA from tricistronic rRNA transcript (SSU-rRNA, 5.8S rRNA, LSU-rRNA)"/>
    <property type="evidence" value="ECO:0007669"/>
    <property type="project" value="TreeGrafter"/>
</dbReference>
<feature type="coiled-coil region" evidence="1">
    <location>
        <begin position="61"/>
        <end position="88"/>
    </location>
</feature>
<evidence type="ECO:0000313" key="3">
    <source>
        <dbReference type="Proteomes" id="UP001202479"/>
    </source>
</evidence>
<dbReference type="RefSeq" id="XP_049180771.1">
    <property type="nucleotide sequence ID" value="XM_049323394.1"/>
</dbReference>
<keyword evidence="1" id="KW-0175">Coiled coil</keyword>
<dbReference type="InterPro" id="IPR018038">
    <property type="entry name" value="Ribosomal_uL30_CS"/>
</dbReference>
<comment type="caution">
    <text evidence="2">The sequence shown here is derived from an EMBL/GenBank/DDBJ whole genome shotgun (WGS) entry which is preliminary data.</text>
</comment>
<protein>
    <submittedName>
        <fullName evidence="2">RLP7</fullName>
    </submittedName>
</protein>
<dbReference type="Gene3D" id="3.30.1390.20">
    <property type="entry name" value="Ribosomal protein L30, ferredoxin-like fold domain"/>
    <property type="match status" value="1"/>
</dbReference>
<evidence type="ECO:0000313" key="2">
    <source>
        <dbReference type="EMBL" id="KAI3405026.2"/>
    </source>
</evidence>
<dbReference type="PROSITE" id="PS00634">
    <property type="entry name" value="RIBOSOMAL_L30"/>
    <property type="match status" value="1"/>
</dbReference>
<keyword evidence="3" id="KW-1185">Reference proteome</keyword>